<name>A0A075UTC3_9PSEU</name>
<feature type="transmembrane region" description="Helical" evidence="1">
    <location>
        <begin position="145"/>
        <end position="164"/>
    </location>
</feature>
<evidence type="ECO:0000313" key="4">
    <source>
        <dbReference type="Proteomes" id="UP000028492"/>
    </source>
</evidence>
<dbReference type="Pfam" id="PF12773">
    <property type="entry name" value="DZR"/>
    <property type="match status" value="1"/>
</dbReference>
<dbReference type="Proteomes" id="UP000028492">
    <property type="component" value="Chromosome"/>
</dbReference>
<dbReference type="EMBL" id="CP008953">
    <property type="protein sequence ID" value="AIG77447.1"/>
    <property type="molecule type" value="Genomic_DNA"/>
</dbReference>
<keyword evidence="1" id="KW-0812">Transmembrane</keyword>
<dbReference type="KEGG" id="aja:AJAP_22960"/>
<keyword evidence="1" id="KW-1133">Transmembrane helix</keyword>
<keyword evidence="1" id="KW-0472">Membrane</keyword>
<dbReference type="HOGENOM" id="CLU_055267_0_0_11"/>
<dbReference type="InterPro" id="IPR008979">
    <property type="entry name" value="Galactose-bd-like_sf"/>
</dbReference>
<dbReference type="SUPFAM" id="SSF49785">
    <property type="entry name" value="Galactose-binding domain-like"/>
    <property type="match status" value="1"/>
</dbReference>
<dbReference type="InterPro" id="IPR057561">
    <property type="entry name" value="NADase_transloc"/>
</dbReference>
<evidence type="ECO:0000256" key="1">
    <source>
        <dbReference type="SAM" id="Phobius"/>
    </source>
</evidence>
<gene>
    <name evidence="3" type="ORF">AJAP_22960</name>
</gene>
<accession>A0A075UTC3</accession>
<dbReference type="NCBIfam" id="NF047619">
    <property type="entry name" value="NADase_discoid"/>
    <property type="match status" value="1"/>
</dbReference>
<proteinExistence type="predicted"/>
<organism evidence="3 4">
    <name type="scientific">Amycolatopsis japonica</name>
    <dbReference type="NCBI Taxonomy" id="208439"/>
    <lineage>
        <taxon>Bacteria</taxon>
        <taxon>Bacillati</taxon>
        <taxon>Actinomycetota</taxon>
        <taxon>Actinomycetes</taxon>
        <taxon>Pseudonocardiales</taxon>
        <taxon>Pseudonocardiaceae</taxon>
        <taxon>Amycolatopsis</taxon>
        <taxon>Amycolatopsis japonica group</taxon>
    </lineage>
</organism>
<dbReference type="Gene3D" id="2.60.120.260">
    <property type="entry name" value="Galactose-binding domain-like"/>
    <property type="match status" value="1"/>
</dbReference>
<dbReference type="eggNOG" id="ENOG5033CPB">
    <property type="taxonomic scope" value="Bacteria"/>
</dbReference>
<sequence length="324" mass="35330">MVIYRECGHQGPADVEFCGECGRYLKWDDEEPVAVRQPIAQAQVVQPAEPLAPVRQPQQRTVEEQVLRPGDLICGRCGKGNVPTRNFCGRCGASLAESEVVKTSWWRRLFRRGPREHKAGERPGKDGVRRRVGRAGAARRSVGKAVRRVIAVMLVLSALIYALYQPFRGAINTAAVGLWSQVTGIFETKLNPVRPSKVTANAQSPGHPGNLVSDNAKNTFWAATAQGEPVLVFTFDRPVDLRKAIVHSGNGANFQAAHRPKTLHLVFSTGKTYDMVLADTPDAQEIPIENSAGATSVELHVVGLHRSLDGMDVAISEIELFEAG</sequence>
<evidence type="ECO:0000259" key="2">
    <source>
        <dbReference type="Pfam" id="PF12773"/>
    </source>
</evidence>
<keyword evidence="4" id="KW-1185">Reference proteome</keyword>
<feature type="domain" description="DZANK-type" evidence="2">
    <location>
        <begin position="6"/>
        <end position="92"/>
    </location>
</feature>
<reference evidence="3 4" key="1">
    <citation type="journal article" date="2014" name="J. Biotechnol.">
        <title>Complete genome sequence of the actinobacterium Amycolatopsis japonica MG417-CF17(T) (=DSM 44213T) producing (S,S)-N,N'-ethylenediaminedisuccinic acid.</title>
        <authorList>
            <person name="Stegmann E."/>
            <person name="Albersmeier A."/>
            <person name="Spohn M."/>
            <person name="Gert H."/>
            <person name="Weber T."/>
            <person name="Wohlleben W."/>
            <person name="Kalinowski J."/>
            <person name="Ruckert C."/>
        </authorList>
    </citation>
    <scope>NUCLEOTIDE SEQUENCE [LARGE SCALE GENOMIC DNA]</scope>
    <source>
        <strain evidence="4">MG417-CF17 (DSM 44213)</strain>
    </source>
</reference>
<dbReference type="InterPro" id="IPR025874">
    <property type="entry name" value="DZR"/>
</dbReference>
<protein>
    <recommendedName>
        <fullName evidence="2">DZANK-type domain-containing protein</fullName>
    </recommendedName>
</protein>
<dbReference type="RefSeq" id="WP_038515056.1">
    <property type="nucleotide sequence ID" value="NZ_CP008953.1"/>
</dbReference>
<dbReference type="STRING" id="208439.AJAP_22960"/>
<dbReference type="AlphaFoldDB" id="A0A075UTC3"/>
<evidence type="ECO:0000313" key="3">
    <source>
        <dbReference type="EMBL" id="AIG77447.1"/>
    </source>
</evidence>